<accession>A0A915JPI5</accession>
<sequence>MTTSLVFFDDTAGEPVVCFVQAPYFSDRKDGGLHDYDIWLDGPGPSKCFQVENSDQLSICNSNASSFDERRRLIRRLTRNDFSPSMSNIPSSSSAPPPSSFFLNDVDDVSLSDDSSPLAESIRDKSFESLCDRRPSNLDGENLALEILKFPPFSLLLSQNSRFDSRKQTQNSKFGCKISSSGIGKSKRKVSIKSGRDVCFDDGFTY</sequence>
<reference evidence="2" key="1">
    <citation type="submission" date="2022-11" db="UniProtKB">
        <authorList>
            <consortium name="WormBaseParasite"/>
        </authorList>
    </citation>
    <scope>IDENTIFICATION</scope>
</reference>
<dbReference type="Proteomes" id="UP000887565">
    <property type="component" value="Unplaced"/>
</dbReference>
<name>A0A915JPI5_ROMCU</name>
<proteinExistence type="predicted"/>
<organism evidence="1 2">
    <name type="scientific">Romanomermis culicivorax</name>
    <name type="common">Nematode worm</name>
    <dbReference type="NCBI Taxonomy" id="13658"/>
    <lineage>
        <taxon>Eukaryota</taxon>
        <taxon>Metazoa</taxon>
        <taxon>Ecdysozoa</taxon>
        <taxon>Nematoda</taxon>
        <taxon>Enoplea</taxon>
        <taxon>Dorylaimia</taxon>
        <taxon>Mermithida</taxon>
        <taxon>Mermithoidea</taxon>
        <taxon>Mermithidae</taxon>
        <taxon>Romanomermis</taxon>
    </lineage>
</organism>
<keyword evidence="1" id="KW-1185">Reference proteome</keyword>
<dbReference type="WBParaSite" id="nRc.2.0.1.t28003-RA">
    <property type="protein sequence ID" value="nRc.2.0.1.t28003-RA"/>
    <property type="gene ID" value="nRc.2.0.1.g28003"/>
</dbReference>
<dbReference type="AlphaFoldDB" id="A0A915JPI5"/>
<evidence type="ECO:0000313" key="2">
    <source>
        <dbReference type="WBParaSite" id="nRc.2.0.1.t28003-RA"/>
    </source>
</evidence>
<protein>
    <submittedName>
        <fullName evidence="2">Uncharacterized protein</fullName>
    </submittedName>
</protein>
<evidence type="ECO:0000313" key="1">
    <source>
        <dbReference type="Proteomes" id="UP000887565"/>
    </source>
</evidence>